<dbReference type="STRING" id="3760.A0A251RLP7"/>
<dbReference type="Gramene" id="ONI35955">
    <property type="protein sequence ID" value="ONI35955"/>
    <property type="gene ID" value="PRUPE_1G562500"/>
</dbReference>
<feature type="region of interest" description="Disordered" evidence="1">
    <location>
        <begin position="1"/>
        <end position="21"/>
    </location>
</feature>
<gene>
    <name evidence="2" type="ORF">PRUPE_1G562500</name>
</gene>
<accession>A0A251RLP7</accession>
<keyword evidence="3" id="KW-1185">Reference proteome</keyword>
<dbReference type="Proteomes" id="UP000006882">
    <property type="component" value="Chromosome G1"/>
</dbReference>
<dbReference type="AlphaFoldDB" id="A0A251RLP7"/>
<evidence type="ECO:0000256" key="1">
    <source>
        <dbReference type="SAM" id="MobiDB-lite"/>
    </source>
</evidence>
<dbReference type="SUPFAM" id="SSF56801">
    <property type="entry name" value="Acetyl-CoA synthetase-like"/>
    <property type="match status" value="1"/>
</dbReference>
<proteinExistence type="predicted"/>
<reference evidence="2 3" key="1">
    <citation type="journal article" date="2013" name="Nat. Genet.">
        <title>The high-quality draft genome of peach (Prunus persica) identifies unique patterns of genetic diversity, domestication and genome evolution.</title>
        <authorList>
            <consortium name="International Peach Genome Initiative"/>
            <person name="Verde I."/>
            <person name="Abbott A.G."/>
            <person name="Scalabrin S."/>
            <person name="Jung S."/>
            <person name="Shu S."/>
            <person name="Marroni F."/>
            <person name="Zhebentyayeva T."/>
            <person name="Dettori M.T."/>
            <person name="Grimwood J."/>
            <person name="Cattonaro F."/>
            <person name="Zuccolo A."/>
            <person name="Rossini L."/>
            <person name="Jenkins J."/>
            <person name="Vendramin E."/>
            <person name="Meisel L.A."/>
            <person name="Decroocq V."/>
            <person name="Sosinski B."/>
            <person name="Prochnik S."/>
            <person name="Mitros T."/>
            <person name="Policriti A."/>
            <person name="Cipriani G."/>
            <person name="Dondini L."/>
            <person name="Ficklin S."/>
            <person name="Goodstein D.M."/>
            <person name="Xuan P."/>
            <person name="Del Fabbro C."/>
            <person name="Aramini V."/>
            <person name="Copetti D."/>
            <person name="Gonzalez S."/>
            <person name="Horner D.S."/>
            <person name="Falchi R."/>
            <person name="Lucas S."/>
            <person name="Mica E."/>
            <person name="Maldonado J."/>
            <person name="Lazzari B."/>
            <person name="Bielenberg D."/>
            <person name="Pirona R."/>
            <person name="Miculan M."/>
            <person name="Barakat A."/>
            <person name="Testolin R."/>
            <person name="Stella A."/>
            <person name="Tartarini S."/>
            <person name="Tonutti P."/>
            <person name="Arus P."/>
            <person name="Orellana A."/>
            <person name="Wells C."/>
            <person name="Main D."/>
            <person name="Vizzotto G."/>
            <person name="Silva H."/>
            <person name="Salamini F."/>
            <person name="Schmutz J."/>
            <person name="Morgante M."/>
            <person name="Rokhsar D.S."/>
        </authorList>
    </citation>
    <scope>NUCLEOTIDE SEQUENCE [LARGE SCALE GENOMIC DNA]</scope>
    <source>
        <strain evidence="3">cv. Nemared</strain>
    </source>
</reference>
<evidence type="ECO:0000313" key="3">
    <source>
        <dbReference type="Proteomes" id="UP000006882"/>
    </source>
</evidence>
<dbReference type="EMBL" id="CM007651">
    <property type="protein sequence ID" value="ONI35955.1"/>
    <property type="molecule type" value="Genomic_DNA"/>
</dbReference>
<name>A0A251RLP7_PRUPE</name>
<protein>
    <submittedName>
        <fullName evidence="2">Uncharacterized protein</fullName>
    </submittedName>
</protein>
<sequence length="110" mass="11957">MAPKSFNPKTQTYTSPRPPVPFPIDPNLSLTSFLFQSSTSFPNNLALADADIAKTLTFLQLKSLVFKLAHALLNHNIKKETSSSSSPKTPSTSRFFSIVAITAIATNCNL</sequence>
<organism evidence="2 3">
    <name type="scientific">Prunus persica</name>
    <name type="common">Peach</name>
    <name type="synonym">Amygdalus persica</name>
    <dbReference type="NCBI Taxonomy" id="3760"/>
    <lineage>
        <taxon>Eukaryota</taxon>
        <taxon>Viridiplantae</taxon>
        <taxon>Streptophyta</taxon>
        <taxon>Embryophyta</taxon>
        <taxon>Tracheophyta</taxon>
        <taxon>Spermatophyta</taxon>
        <taxon>Magnoliopsida</taxon>
        <taxon>eudicotyledons</taxon>
        <taxon>Gunneridae</taxon>
        <taxon>Pentapetalae</taxon>
        <taxon>rosids</taxon>
        <taxon>fabids</taxon>
        <taxon>Rosales</taxon>
        <taxon>Rosaceae</taxon>
        <taxon>Amygdaloideae</taxon>
        <taxon>Amygdaleae</taxon>
        <taxon>Prunus</taxon>
    </lineage>
</organism>
<evidence type="ECO:0000313" key="2">
    <source>
        <dbReference type="EMBL" id="ONI35955.1"/>
    </source>
</evidence>